<gene>
    <name evidence="4" type="ORF">A9Q84_21745</name>
</gene>
<feature type="domain" description="Response regulatory" evidence="3">
    <location>
        <begin position="6"/>
        <end position="122"/>
    </location>
</feature>
<evidence type="ECO:0000256" key="2">
    <source>
        <dbReference type="PROSITE-ProRule" id="PRU00169"/>
    </source>
</evidence>
<dbReference type="InterPro" id="IPR050595">
    <property type="entry name" value="Bact_response_regulator"/>
</dbReference>
<dbReference type="Pfam" id="PF00072">
    <property type="entry name" value="Response_reg"/>
    <property type="match status" value="1"/>
</dbReference>
<name>A0A1Y5F1V2_9BACT</name>
<comment type="caution">
    <text evidence="4">The sequence shown here is derived from an EMBL/GenBank/DDBJ whole genome shotgun (WGS) entry which is preliminary data.</text>
</comment>
<feature type="modified residue" description="4-aspartylphosphate" evidence="2">
    <location>
        <position position="58"/>
    </location>
</feature>
<dbReference type="PROSITE" id="PS50110">
    <property type="entry name" value="RESPONSE_REGULATORY"/>
    <property type="match status" value="1"/>
</dbReference>
<dbReference type="Gene3D" id="3.40.50.2300">
    <property type="match status" value="1"/>
</dbReference>
<sequence length="131" mass="15052">MNDKLKVLVVEDEEEIRDFIGFCLEDFLGNRVEYFASEDGLDALEKVTLNKYDLIITDIKMPNMDGKEFILKVQGNDTVNKSTPIIVLSSFPDINFDQDNLIYIMKKPFKIERLTNIVRIALGDKLMSQVS</sequence>
<dbReference type="AlphaFoldDB" id="A0A1Y5F1V2"/>
<dbReference type="Proteomes" id="UP000196531">
    <property type="component" value="Unassembled WGS sequence"/>
</dbReference>
<evidence type="ECO:0000313" key="4">
    <source>
        <dbReference type="EMBL" id="OUR93128.1"/>
    </source>
</evidence>
<dbReference type="SMART" id="SM00448">
    <property type="entry name" value="REC"/>
    <property type="match status" value="1"/>
</dbReference>
<organism evidence="4 5">
    <name type="scientific">Halobacteriovorax marinus</name>
    <dbReference type="NCBI Taxonomy" id="97084"/>
    <lineage>
        <taxon>Bacteria</taxon>
        <taxon>Pseudomonadati</taxon>
        <taxon>Bdellovibrionota</taxon>
        <taxon>Bacteriovoracia</taxon>
        <taxon>Bacteriovoracales</taxon>
        <taxon>Halobacteriovoraceae</taxon>
        <taxon>Halobacteriovorax</taxon>
    </lineage>
</organism>
<accession>A0A1Y5F1V2</accession>
<dbReference type="EMBL" id="MAAO01000016">
    <property type="protein sequence ID" value="OUR93128.1"/>
    <property type="molecule type" value="Genomic_DNA"/>
</dbReference>
<dbReference type="GO" id="GO:0000160">
    <property type="term" value="P:phosphorelay signal transduction system"/>
    <property type="evidence" value="ECO:0007669"/>
    <property type="project" value="InterPro"/>
</dbReference>
<evidence type="ECO:0000259" key="3">
    <source>
        <dbReference type="PROSITE" id="PS50110"/>
    </source>
</evidence>
<dbReference type="PANTHER" id="PTHR44591:SF3">
    <property type="entry name" value="RESPONSE REGULATORY DOMAIN-CONTAINING PROTEIN"/>
    <property type="match status" value="1"/>
</dbReference>
<protein>
    <recommendedName>
        <fullName evidence="3">Response regulatory domain-containing protein</fullName>
    </recommendedName>
</protein>
<evidence type="ECO:0000313" key="5">
    <source>
        <dbReference type="Proteomes" id="UP000196531"/>
    </source>
</evidence>
<reference evidence="5" key="1">
    <citation type="journal article" date="2017" name="Proc. Natl. Acad. Sci. U.S.A.">
        <title>Simulation of Deepwater Horizon oil plume reveals substrate specialization within a complex community of hydrocarbon-degraders.</title>
        <authorList>
            <person name="Hu P."/>
            <person name="Dubinsky E.A."/>
            <person name="Probst A.J."/>
            <person name="Wang J."/>
            <person name="Sieber C.M.K."/>
            <person name="Tom L.M."/>
            <person name="Gardinali P."/>
            <person name="Banfield J.F."/>
            <person name="Atlas R.M."/>
            <person name="Andersen G.L."/>
        </authorList>
    </citation>
    <scope>NUCLEOTIDE SEQUENCE [LARGE SCALE GENOMIC DNA]</scope>
</reference>
<evidence type="ECO:0000256" key="1">
    <source>
        <dbReference type="ARBA" id="ARBA00022553"/>
    </source>
</evidence>
<proteinExistence type="predicted"/>
<keyword evidence="1 2" id="KW-0597">Phosphoprotein</keyword>
<dbReference type="InterPro" id="IPR011006">
    <property type="entry name" value="CheY-like_superfamily"/>
</dbReference>
<dbReference type="InterPro" id="IPR001789">
    <property type="entry name" value="Sig_transdc_resp-reg_receiver"/>
</dbReference>
<dbReference type="SUPFAM" id="SSF52172">
    <property type="entry name" value="CheY-like"/>
    <property type="match status" value="1"/>
</dbReference>
<dbReference type="PANTHER" id="PTHR44591">
    <property type="entry name" value="STRESS RESPONSE REGULATOR PROTEIN 1"/>
    <property type="match status" value="1"/>
</dbReference>